<evidence type="ECO:0000313" key="3">
    <source>
        <dbReference type="Proteomes" id="UP001208690"/>
    </source>
</evidence>
<proteinExistence type="predicted"/>
<evidence type="ECO:0000256" key="1">
    <source>
        <dbReference type="SAM" id="SignalP"/>
    </source>
</evidence>
<comment type="caution">
    <text evidence="2">The sequence shown here is derived from an EMBL/GenBank/DDBJ whole genome shotgun (WGS) entry which is preliminary data.</text>
</comment>
<keyword evidence="3" id="KW-1185">Reference proteome</keyword>
<protein>
    <submittedName>
        <fullName evidence="2">Uncharacterized protein</fullName>
    </submittedName>
</protein>
<feature type="signal peptide" evidence="1">
    <location>
        <begin position="1"/>
        <end position="21"/>
    </location>
</feature>
<reference evidence="2 3" key="1">
    <citation type="submission" date="2022-04" db="EMBL/GenBank/DDBJ databases">
        <title>Roseobacter sp. WL0113 is a bacterium isolated from neritic sediment.</title>
        <authorList>
            <person name="Wang L."/>
            <person name="He W."/>
            <person name="Zhang D.-F."/>
        </authorList>
    </citation>
    <scope>NUCLEOTIDE SEQUENCE [LARGE SCALE GENOMIC DNA]</scope>
    <source>
        <strain evidence="2 3">WL0113</strain>
    </source>
</reference>
<gene>
    <name evidence="2" type="ORF">MUB52_05320</name>
</gene>
<dbReference type="Proteomes" id="UP001208690">
    <property type="component" value="Unassembled WGS sequence"/>
</dbReference>
<evidence type="ECO:0000313" key="2">
    <source>
        <dbReference type="EMBL" id="MCV3270843.1"/>
    </source>
</evidence>
<name>A0ABT3BB97_9RHOB</name>
<sequence length="159" mass="17075">MRTISLLAFVSSLGFSTGLYAQGSIKEFFFDELAPRIVDAGGLEVACLVENQCIDAACTEHSDNSVLVVKQPEDGRSIDQLPVSEIAALEALLWMGNTLLSLEGGGNVDHFWGLGIPSYNDDLRASFVASLQGGQMSLTLQNTKTMQTISYFGTCEAES</sequence>
<keyword evidence="1" id="KW-0732">Signal</keyword>
<feature type="chain" id="PRO_5045996336" evidence="1">
    <location>
        <begin position="22"/>
        <end position="159"/>
    </location>
</feature>
<dbReference type="RefSeq" id="WP_263843175.1">
    <property type="nucleotide sequence ID" value="NZ_JALIEB010000003.1"/>
</dbReference>
<dbReference type="EMBL" id="JALIEB010000003">
    <property type="protein sequence ID" value="MCV3270843.1"/>
    <property type="molecule type" value="Genomic_DNA"/>
</dbReference>
<organism evidence="2 3">
    <name type="scientific">Roseobacter sinensis</name>
    <dbReference type="NCBI Taxonomy" id="2931391"/>
    <lineage>
        <taxon>Bacteria</taxon>
        <taxon>Pseudomonadati</taxon>
        <taxon>Pseudomonadota</taxon>
        <taxon>Alphaproteobacteria</taxon>
        <taxon>Rhodobacterales</taxon>
        <taxon>Roseobacteraceae</taxon>
        <taxon>Roseobacter</taxon>
    </lineage>
</organism>
<accession>A0ABT3BB97</accession>